<keyword evidence="6" id="KW-1185">Reference proteome</keyword>
<dbReference type="GO" id="GO:0009450">
    <property type="term" value="P:gamma-aminobutyric acid catabolic process"/>
    <property type="evidence" value="ECO:0007669"/>
    <property type="project" value="TreeGrafter"/>
</dbReference>
<dbReference type="STRING" id="1569628.A0A316ULH8"/>
<evidence type="ECO:0000256" key="1">
    <source>
        <dbReference type="ARBA" id="ARBA00023002"/>
    </source>
</evidence>
<dbReference type="PROSITE" id="PS00687">
    <property type="entry name" value="ALDEHYDE_DEHYDR_GLU"/>
    <property type="match status" value="1"/>
</dbReference>
<gene>
    <name evidence="5" type="ORF">BDZ90DRAFT_58746</name>
</gene>
<evidence type="ECO:0000259" key="4">
    <source>
        <dbReference type="Pfam" id="PF00171"/>
    </source>
</evidence>
<dbReference type="Gene3D" id="3.40.309.10">
    <property type="entry name" value="Aldehyde Dehydrogenase, Chain A, domain 2"/>
    <property type="match status" value="1"/>
</dbReference>
<evidence type="ECO:0000256" key="3">
    <source>
        <dbReference type="RuleBase" id="RU003345"/>
    </source>
</evidence>
<dbReference type="Pfam" id="PF00171">
    <property type="entry name" value="Aldedh"/>
    <property type="match status" value="1"/>
</dbReference>
<dbReference type="InterPro" id="IPR050740">
    <property type="entry name" value="Aldehyde_DH_Superfamily"/>
</dbReference>
<feature type="active site" evidence="2">
    <location>
        <position position="266"/>
    </location>
</feature>
<dbReference type="InterPro" id="IPR016163">
    <property type="entry name" value="Ald_DH_C"/>
</dbReference>
<comment type="similarity">
    <text evidence="3">Belongs to the aldehyde dehydrogenase family.</text>
</comment>
<sequence>MSNGTSPAQFINLQPVPALIGGEPLTSSKTLFDVVRPERGDSAKVHSVVSCSVDDANRAVDAAAKALPSWKSTSFPERRAIFLKAADLLRGRIDEYVKLTTDETCLDLSFSGFELAHLAVPGLEETAAVISTALRGEFPRLDGSGRRELIQREPFGVVLGIAPWNAPFFLALRAILNPLAAGNTCILKTSENSPRTHLAVAQLLYDAGLPKGVLSVVHSAPQDVVEVTNALIHHPAVRKINFTGSTRVGRLIAMEAAKAIKPIVLELGGKAPQIVLDDADIKVAANNAVIGAMMNHGQICMSTAIILVDAKIEKSFLEEVQRLFSENKEALAEYRKAPGKARALFTAASAKRANEILESTLQAGAKIAAGDSSANDVEHASVKPVVVSGVKPEMRLFQEEAFAPILSVTTFTSDDEAVRLANSNSAGLAAAVYGSEVRAVRLAQQIEAGQVHVNAITVHDHPSIPHGGWKESGFGRFNGVAGLHEFTQTRTITMSEPQAMPLVVL</sequence>
<evidence type="ECO:0000256" key="2">
    <source>
        <dbReference type="PROSITE-ProRule" id="PRU10007"/>
    </source>
</evidence>
<dbReference type="InterPro" id="IPR015590">
    <property type="entry name" value="Aldehyde_DH_dom"/>
</dbReference>
<dbReference type="EMBL" id="KZ819673">
    <property type="protein sequence ID" value="PWN26099.1"/>
    <property type="molecule type" value="Genomic_DNA"/>
</dbReference>
<organism evidence="5 6">
    <name type="scientific">Jaminaea rosea</name>
    <dbReference type="NCBI Taxonomy" id="1569628"/>
    <lineage>
        <taxon>Eukaryota</taxon>
        <taxon>Fungi</taxon>
        <taxon>Dikarya</taxon>
        <taxon>Basidiomycota</taxon>
        <taxon>Ustilaginomycotina</taxon>
        <taxon>Exobasidiomycetes</taxon>
        <taxon>Microstromatales</taxon>
        <taxon>Microstromatales incertae sedis</taxon>
        <taxon>Jaminaea</taxon>
    </lineage>
</organism>
<dbReference type="InterPro" id="IPR016162">
    <property type="entry name" value="Ald_DH_N"/>
</dbReference>
<dbReference type="OrthoDB" id="310895at2759"/>
<name>A0A316ULH8_9BASI</name>
<dbReference type="InterPro" id="IPR029510">
    <property type="entry name" value="Ald_DH_CS_GLU"/>
</dbReference>
<dbReference type="GeneID" id="37031525"/>
<dbReference type="SUPFAM" id="SSF53720">
    <property type="entry name" value="ALDH-like"/>
    <property type="match status" value="1"/>
</dbReference>
<dbReference type="RefSeq" id="XP_025360711.1">
    <property type="nucleotide sequence ID" value="XM_025509702.1"/>
</dbReference>
<accession>A0A316ULH8</accession>
<evidence type="ECO:0000313" key="5">
    <source>
        <dbReference type="EMBL" id="PWN26099.1"/>
    </source>
</evidence>
<keyword evidence="1 3" id="KW-0560">Oxidoreductase</keyword>
<dbReference type="AlphaFoldDB" id="A0A316ULH8"/>
<feature type="domain" description="Aldehyde dehydrogenase" evidence="4">
    <location>
        <begin position="28"/>
        <end position="492"/>
    </location>
</feature>
<dbReference type="PANTHER" id="PTHR43353">
    <property type="entry name" value="SUCCINATE-SEMIALDEHYDE DEHYDROGENASE, MITOCHONDRIAL"/>
    <property type="match status" value="1"/>
</dbReference>
<proteinExistence type="inferred from homology"/>
<dbReference type="PANTHER" id="PTHR43353:SF6">
    <property type="entry name" value="CYTOPLASMIC ALDEHYDE DEHYDROGENASE (EUROFUNG)"/>
    <property type="match status" value="1"/>
</dbReference>
<protein>
    <submittedName>
        <fullName evidence="5">Aldehyde dehydrogenase</fullName>
    </submittedName>
</protein>
<reference evidence="5 6" key="1">
    <citation type="journal article" date="2018" name="Mol. Biol. Evol.">
        <title>Broad Genomic Sampling Reveals a Smut Pathogenic Ancestry of the Fungal Clade Ustilaginomycotina.</title>
        <authorList>
            <person name="Kijpornyongpan T."/>
            <person name="Mondo S.J."/>
            <person name="Barry K."/>
            <person name="Sandor L."/>
            <person name="Lee J."/>
            <person name="Lipzen A."/>
            <person name="Pangilinan J."/>
            <person name="LaButti K."/>
            <person name="Hainaut M."/>
            <person name="Henrissat B."/>
            <person name="Grigoriev I.V."/>
            <person name="Spatafora J.W."/>
            <person name="Aime M.C."/>
        </authorList>
    </citation>
    <scope>NUCLEOTIDE SEQUENCE [LARGE SCALE GENOMIC DNA]</scope>
    <source>
        <strain evidence="5 6">MCA 5214</strain>
    </source>
</reference>
<dbReference type="GO" id="GO:0004777">
    <property type="term" value="F:succinate-semialdehyde dehydrogenase (NAD+) activity"/>
    <property type="evidence" value="ECO:0007669"/>
    <property type="project" value="TreeGrafter"/>
</dbReference>
<dbReference type="Gene3D" id="3.40.605.10">
    <property type="entry name" value="Aldehyde Dehydrogenase, Chain A, domain 1"/>
    <property type="match status" value="1"/>
</dbReference>
<dbReference type="InterPro" id="IPR016161">
    <property type="entry name" value="Ald_DH/histidinol_DH"/>
</dbReference>
<evidence type="ECO:0000313" key="6">
    <source>
        <dbReference type="Proteomes" id="UP000245884"/>
    </source>
</evidence>
<dbReference type="Proteomes" id="UP000245884">
    <property type="component" value="Unassembled WGS sequence"/>
</dbReference>